<feature type="region of interest" description="Disordered" evidence="1">
    <location>
        <begin position="238"/>
        <end position="259"/>
    </location>
</feature>
<dbReference type="EMBL" id="CAJMWZ010001925">
    <property type="protein sequence ID" value="CAE6444950.1"/>
    <property type="molecule type" value="Genomic_DNA"/>
</dbReference>
<sequence>MSITHYQYSALRLPTCPLTIHAILHVPFYLRRTGPLWASWAFVMERFCGYLLPAVKNRLRPYENLDNFIHRRAQMRMVSVIHNLPSLSVTPLSKHHTEEGFELSSREVYYPLCPTIILGIPIKKNVEYTSQLQNQLTKYFGPVYPNLSPEELKNGIDADSIVRYGRFRMADDGDRIRTSALIADDDAVVRDNSFVRYSLFPDANAAFRNRRDVPVQEVLYGQVHDIYFVVFVEPAKDENSSEVETEDEDEDEGELDEEQRRRKPYLLAFIEPCDTGGLDATNPATPVVKYRSMLTSHMVHIHTIEAVVGRVPQGNSWAIIDRSHNGARTVFVDED</sequence>
<gene>
    <name evidence="2" type="ORF">RDB_LOCUS34394</name>
</gene>
<dbReference type="Proteomes" id="UP000663850">
    <property type="component" value="Unassembled WGS sequence"/>
</dbReference>
<name>A0A8H3B0J9_9AGAM</name>
<evidence type="ECO:0000313" key="2">
    <source>
        <dbReference type="EMBL" id="CAE6444950.1"/>
    </source>
</evidence>
<dbReference type="AlphaFoldDB" id="A0A8H3B0J9"/>
<reference evidence="2" key="1">
    <citation type="submission" date="2021-01" db="EMBL/GenBank/DDBJ databases">
        <authorList>
            <person name="Kaushik A."/>
        </authorList>
    </citation>
    <scope>NUCLEOTIDE SEQUENCE</scope>
    <source>
        <strain evidence="2">Type strain: AG8-Rh-89/</strain>
    </source>
</reference>
<protein>
    <submittedName>
        <fullName evidence="2">Uncharacterized protein</fullName>
    </submittedName>
</protein>
<proteinExistence type="predicted"/>
<organism evidence="2 3">
    <name type="scientific">Rhizoctonia solani</name>
    <dbReference type="NCBI Taxonomy" id="456999"/>
    <lineage>
        <taxon>Eukaryota</taxon>
        <taxon>Fungi</taxon>
        <taxon>Dikarya</taxon>
        <taxon>Basidiomycota</taxon>
        <taxon>Agaricomycotina</taxon>
        <taxon>Agaricomycetes</taxon>
        <taxon>Cantharellales</taxon>
        <taxon>Ceratobasidiaceae</taxon>
        <taxon>Rhizoctonia</taxon>
    </lineage>
</organism>
<accession>A0A8H3B0J9</accession>
<feature type="compositionally biased region" description="Acidic residues" evidence="1">
    <location>
        <begin position="240"/>
        <end position="257"/>
    </location>
</feature>
<comment type="caution">
    <text evidence="2">The sequence shown here is derived from an EMBL/GenBank/DDBJ whole genome shotgun (WGS) entry which is preliminary data.</text>
</comment>
<evidence type="ECO:0000313" key="3">
    <source>
        <dbReference type="Proteomes" id="UP000663850"/>
    </source>
</evidence>
<evidence type="ECO:0000256" key="1">
    <source>
        <dbReference type="SAM" id="MobiDB-lite"/>
    </source>
</evidence>